<dbReference type="EMBL" id="JARBDR010000214">
    <property type="protein sequence ID" value="KAJ8318797.1"/>
    <property type="molecule type" value="Genomic_DNA"/>
</dbReference>
<organism evidence="3 4">
    <name type="scientific">Tegillarca granosa</name>
    <name type="common">Malaysian cockle</name>
    <name type="synonym">Anadara granosa</name>
    <dbReference type="NCBI Taxonomy" id="220873"/>
    <lineage>
        <taxon>Eukaryota</taxon>
        <taxon>Metazoa</taxon>
        <taxon>Spiralia</taxon>
        <taxon>Lophotrochozoa</taxon>
        <taxon>Mollusca</taxon>
        <taxon>Bivalvia</taxon>
        <taxon>Autobranchia</taxon>
        <taxon>Pteriomorphia</taxon>
        <taxon>Arcoida</taxon>
        <taxon>Arcoidea</taxon>
        <taxon>Arcidae</taxon>
        <taxon>Tegillarca</taxon>
    </lineage>
</organism>
<feature type="compositionally biased region" description="Low complexity" evidence="1">
    <location>
        <begin position="22"/>
        <end position="35"/>
    </location>
</feature>
<gene>
    <name evidence="3" type="ORF">KUTeg_003888</name>
</gene>
<dbReference type="Proteomes" id="UP001217089">
    <property type="component" value="Unassembled WGS sequence"/>
</dbReference>
<evidence type="ECO:0000256" key="2">
    <source>
        <dbReference type="SAM" id="SignalP"/>
    </source>
</evidence>
<feature type="signal peptide" evidence="2">
    <location>
        <begin position="1"/>
        <end position="15"/>
    </location>
</feature>
<proteinExistence type="predicted"/>
<evidence type="ECO:0000313" key="3">
    <source>
        <dbReference type="EMBL" id="KAJ8318797.1"/>
    </source>
</evidence>
<evidence type="ECO:0000256" key="1">
    <source>
        <dbReference type="SAM" id="MobiDB-lite"/>
    </source>
</evidence>
<feature type="chain" id="PRO_5047402503" evidence="2">
    <location>
        <begin position="16"/>
        <end position="147"/>
    </location>
</feature>
<evidence type="ECO:0000313" key="4">
    <source>
        <dbReference type="Proteomes" id="UP001217089"/>
    </source>
</evidence>
<name>A0ABQ9FQ77_TEGGR</name>
<keyword evidence="4" id="KW-1185">Reference proteome</keyword>
<reference evidence="3 4" key="1">
    <citation type="submission" date="2022-12" db="EMBL/GenBank/DDBJ databases">
        <title>Chromosome-level genome of Tegillarca granosa.</title>
        <authorList>
            <person name="Kim J."/>
        </authorList>
    </citation>
    <scope>NUCLEOTIDE SEQUENCE [LARGE SCALE GENOMIC DNA]</scope>
    <source>
        <strain evidence="3">Teg-2019</strain>
        <tissue evidence="3">Adductor muscle</tissue>
    </source>
</reference>
<feature type="region of interest" description="Disordered" evidence="1">
    <location>
        <begin position="20"/>
        <end position="48"/>
    </location>
</feature>
<keyword evidence="2" id="KW-0732">Signal</keyword>
<comment type="caution">
    <text evidence="3">The sequence shown here is derived from an EMBL/GenBank/DDBJ whole genome shotgun (WGS) entry which is preliminary data.</text>
</comment>
<protein>
    <submittedName>
        <fullName evidence="3">Uncharacterized protein</fullName>
    </submittedName>
</protein>
<accession>A0ABQ9FQ77</accession>
<sequence length="147" mass="16984">MYIFILFLFTGSAWNFEDDTDSTTSSETMTSVSDDGPMPQRTPSQLYYTTPPKVNMVRNQEEKRLDSSSGLYRITRRLSQKDKVKDDLWQERQRSVSLDWTLIRHYPGCFLHEQALTTSKPMLNTAATQMALKKYGNNKVTIQCQQG</sequence>